<organism evidence="3 4">
    <name type="scientific">Megasphaera cerevisiae DSM 20462</name>
    <dbReference type="NCBI Taxonomy" id="1122219"/>
    <lineage>
        <taxon>Bacteria</taxon>
        <taxon>Bacillati</taxon>
        <taxon>Bacillota</taxon>
        <taxon>Negativicutes</taxon>
        <taxon>Veillonellales</taxon>
        <taxon>Veillonellaceae</taxon>
        <taxon>Megasphaera</taxon>
    </lineage>
</organism>
<feature type="domain" description="SAF" evidence="2">
    <location>
        <begin position="11"/>
        <end position="87"/>
    </location>
</feature>
<dbReference type="RefSeq" id="WP_048513647.1">
    <property type="nucleotide sequence ID" value="NZ_FUXD01000004.1"/>
</dbReference>
<keyword evidence="4" id="KW-1185">Reference proteome</keyword>
<dbReference type="Proteomes" id="UP000036503">
    <property type="component" value="Unassembled WGS sequence"/>
</dbReference>
<dbReference type="Gene3D" id="2.30.130.110">
    <property type="match status" value="1"/>
</dbReference>
<proteinExistence type="predicted"/>
<reference evidence="3 4" key="1">
    <citation type="submission" date="2015-06" db="EMBL/GenBank/DDBJ databases">
        <title>Draft genome sequence of beer spoilage bacterium Megasphaera cerevisiae type strain 20462.</title>
        <authorList>
            <person name="Kutumbaka K."/>
            <person name="Pasmowitz J."/>
            <person name="Mategko J."/>
            <person name="Reyes D."/>
            <person name="Friedrich A."/>
            <person name="Han S."/>
            <person name="Martens-Habbena W."/>
            <person name="Neal-McKinney J."/>
            <person name="Janagama H.K."/>
            <person name="Nadala C."/>
            <person name="Samadpour M."/>
        </authorList>
    </citation>
    <scope>NUCLEOTIDE SEQUENCE [LARGE SCALE GENOMIC DNA]</scope>
    <source>
        <strain evidence="3 4">DSM 20462</strain>
    </source>
</reference>
<dbReference type="GO" id="GO:0019698">
    <property type="term" value="P:D-galacturonate catabolic process"/>
    <property type="evidence" value="ECO:0007669"/>
    <property type="project" value="TreeGrafter"/>
</dbReference>
<protein>
    <submittedName>
        <fullName evidence="3">Hydrolase</fullName>
    </submittedName>
</protein>
<evidence type="ECO:0000259" key="2">
    <source>
        <dbReference type="SMART" id="SM00858"/>
    </source>
</evidence>
<dbReference type="PATRIC" id="fig|1122219.3.peg.3344"/>
<gene>
    <name evidence="3" type="ORF">AB840_04530</name>
</gene>
<dbReference type="STRING" id="39029.BSR42_04685"/>
<dbReference type="GO" id="GO:0016787">
    <property type="term" value="F:hydrolase activity"/>
    <property type="evidence" value="ECO:0007669"/>
    <property type="project" value="UniProtKB-KW"/>
</dbReference>
<keyword evidence="3" id="KW-0378">Hydrolase</keyword>
<dbReference type="CDD" id="cd11613">
    <property type="entry name" value="SAF_AH_GD"/>
    <property type="match status" value="1"/>
</dbReference>
<evidence type="ECO:0000256" key="1">
    <source>
        <dbReference type="ARBA" id="ARBA00023239"/>
    </source>
</evidence>
<dbReference type="SMART" id="SM00858">
    <property type="entry name" value="SAF"/>
    <property type="match status" value="1"/>
</dbReference>
<dbReference type="InParanoid" id="A0A0J6WUE4"/>
<keyword evidence="1" id="KW-0456">Lyase</keyword>
<dbReference type="GO" id="GO:0016829">
    <property type="term" value="F:lyase activity"/>
    <property type="evidence" value="ECO:0007669"/>
    <property type="project" value="UniProtKB-KW"/>
</dbReference>
<dbReference type="OrthoDB" id="9804574at2"/>
<dbReference type="PANTHER" id="PTHR30536:SF5">
    <property type="entry name" value="ALTRONATE DEHYDRATASE"/>
    <property type="match status" value="1"/>
</dbReference>
<evidence type="ECO:0000313" key="4">
    <source>
        <dbReference type="Proteomes" id="UP000036503"/>
    </source>
</evidence>
<dbReference type="InterPro" id="IPR044144">
    <property type="entry name" value="SAF_UxaA/GarD"/>
</dbReference>
<sequence length="98" mass="11153">MLNGMIIDAEDNVGVAIESIKKGEVIRYVNGNKKIDEIEAIEDLQIYHKFAIYDIAKDQPIIKYGQHIGHAARPIMKGEHVHVHNVKSVREDLQHRGE</sequence>
<dbReference type="Pfam" id="PF08666">
    <property type="entry name" value="SAF"/>
    <property type="match status" value="1"/>
</dbReference>
<dbReference type="InterPro" id="IPR052172">
    <property type="entry name" value="UxaA_altronate/galactarate_dh"/>
</dbReference>
<name>A0A0J6WUE4_9FIRM</name>
<dbReference type="InterPro" id="IPR013974">
    <property type="entry name" value="SAF"/>
</dbReference>
<comment type="caution">
    <text evidence="3">The sequence shown here is derived from an EMBL/GenBank/DDBJ whole genome shotgun (WGS) entry which is preliminary data.</text>
</comment>
<evidence type="ECO:0000313" key="3">
    <source>
        <dbReference type="EMBL" id="KMO87150.1"/>
    </source>
</evidence>
<dbReference type="EMBL" id="LEKT01000009">
    <property type="protein sequence ID" value="KMO87150.1"/>
    <property type="molecule type" value="Genomic_DNA"/>
</dbReference>
<dbReference type="AlphaFoldDB" id="A0A0J6WUE4"/>
<accession>A0A0J6WUE4</accession>
<dbReference type="PANTHER" id="PTHR30536">
    <property type="entry name" value="ALTRONATE/GALACTARATE DEHYDRATASE"/>
    <property type="match status" value="1"/>
</dbReference>